<name>A0A2I0L1C0_PUNGR</name>
<gene>
    <name evidence="2" type="ORF">CRG98_005127</name>
</gene>
<keyword evidence="3" id="KW-1185">Reference proteome</keyword>
<sequence>MCIITPRPGQLTGHRPSGRKQVVAPPSHAYPSRIPKKVDTPKPRDSVKIEREGGVGAANQRPPPFHRGHRYPRRMPATSVEGSGSPIGGPNPESTEDLRLGVLVDSGLGSPIDDLDPSIEVAGVLRGYRRPR</sequence>
<feature type="compositionally biased region" description="Basic and acidic residues" evidence="1">
    <location>
        <begin position="36"/>
        <end position="53"/>
    </location>
</feature>
<accession>A0A2I0L1C0</accession>
<evidence type="ECO:0000256" key="1">
    <source>
        <dbReference type="SAM" id="MobiDB-lite"/>
    </source>
</evidence>
<protein>
    <submittedName>
        <fullName evidence="2">Uncharacterized protein</fullName>
    </submittedName>
</protein>
<comment type="caution">
    <text evidence="2">The sequence shown here is derived from an EMBL/GenBank/DDBJ whole genome shotgun (WGS) entry which is preliminary data.</text>
</comment>
<feature type="compositionally biased region" description="Basic residues" evidence="1">
    <location>
        <begin position="64"/>
        <end position="73"/>
    </location>
</feature>
<reference evidence="2 3" key="1">
    <citation type="submission" date="2017-11" db="EMBL/GenBank/DDBJ databases">
        <title>De-novo sequencing of pomegranate (Punica granatum L.) genome.</title>
        <authorList>
            <person name="Akparov Z."/>
            <person name="Amiraslanov A."/>
            <person name="Hajiyeva S."/>
            <person name="Abbasov M."/>
            <person name="Kaur K."/>
            <person name="Hamwieh A."/>
            <person name="Solovyev V."/>
            <person name="Salamov A."/>
            <person name="Braich B."/>
            <person name="Kosarev P."/>
            <person name="Mahmoud A."/>
            <person name="Hajiyev E."/>
            <person name="Babayeva S."/>
            <person name="Izzatullayeva V."/>
            <person name="Mammadov A."/>
            <person name="Mammadov A."/>
            <person name="Sharifova S."/>
            <person name="Ojaghi J."/>
            <person name="Eynullazada K."/>
            <person name="Bayramov B."/>
            <person name="Abdulazimova A."/>
            <person name="Shahmuradov I."/>
        </authorList>
    </citation>
    <scope>NUCLEOTIDE SEQUENCE [LARGE SCALE GENOMIC DNA]</scope>
    <source>
        <strain evidence="3">cv. AG2017</strain>
        <tissue evidence="2">Leaf</tissue>
    </source>
</reference>
<evidence type="ECO:0000313" key="3">
    <source>
        <dbReference type="Proteomes" id="UP000233551"/>
    </source>
</evidence>
<organism evidence="2 3">
    <name type="scientific">Punica granatum</name>
    <name type="common">Pomegranate</name>
    <dbReference type="NCBI Taxonomy" id="22663"/>
    <lineage>
        <taxon>Eukaryota</taxon>
        <taxon>Viridiplantae</taxon>
        <taxon>Streptophyta</taxon>
        <taxon>Embryophyta</taxon>
        <taxon>Tracheophyta</taxon>
        <taxon>Spermatophyta</taxon>
        <taxon>Magnoliopsida</taxon>
        <taxon>eudicotyledons</taxon>
        <taxon>Gunneridae</taxon>
        <taxon>Pentapetalae</taxon>
        <taxon>rosids</taxon>
        <taxon>malvids</taxon>
        <taxon>Myrtales</taxon>
        <taxon>Lythraceae</taxon>
        <taxon>Punica</taxon>
    </lineage>
</organism>
<dbReference type="AlphaFoldDB" id="A0A2I0L1C0"/>
<feature type="region of interest" description="Disordered" evidence="1">
    <location>
        <begin position="1"/>
        <end position="97"/>
    </location>
</feature>
<proteinExistence type="predicted"/>
<dbReference type="Proteomes" id="UP000233551">
    <property type="component" value="Unassembled WGS sequence"/>
</dbReference>
<evidence type="ECO:0000313" key="2">
    <source>
        <dbReference type="EMBL" id="PKI74507.1"/>
    </source>
</evidence>
<dbReference type="EMBL" id="PGOL01000204">
    <property type="protein sequence ID" value="PKI74507.1"/>
    <property type="molecule type" value="Genomic_DNA"/>
</dbReference>